<dbReference type="Proteomes" id="UP001589646">
    <property type="component" value="Unassembled WGS sequence"/>
</dbReference>
<feature type="compositionally biased region" description="Basic and acidic residues" evidence="1">
    <location>
        <begin position="25"/>
        <end position="36"/>
    </location>
</feature>
<dbReference type="RefSeq" id="WP_346124560.1">
    <property type="nucleotide sequence ID" value="NZ_BAAAXC010000015.1"/>
</dbReference>
<dbReference type="EMBL" id="JBHMCE010000008">
    <property type="protein sequence ID" value="MFB9530474.1"/>
    <property type="molecule type" value="Genomic_DNA"/>
</dbReference>
<gene>
    <name evidence="2" type="ORF">ACFFRN_28095</name>
</gene>
<protein>
    <submittedName>
        <fullName evidence="2">DUF2795 domain-containing protein</fullName>
    </submittedName>
</protein>
<keyword evidence="3" id="KW-1185">Reference proteome</keyword>
<accession>A0ABV5Q5G1</accession>
<comment type="caution">
    <text evidence="2">The sequence shown here is derived from an EMBL/GenBank/DDBJ whole genome shotgun (WGS) entry which is preliminary data.</text>
</comment>
<feature type="compositionally biased region" description="Basic and acidic residues" evidence="1">
    <location>
        <begin position="1"/>
        <end position="18"/>
    </location>
</feature>
<sequence>MSRESDKHGPRLDDDQKQDGVNSTHVEEWRQQEDPPPRGSYPPGHEPGTPEGISAEGVDRRSELAKWLSDADYPADRGTLRAHAERASAPDFVLEAVDGLPEGTRFANIAAVAKELGLGIERKRW</sequence>
<evidence type="ECO:0000313" key="3">
    <source>
        <dbReference type="Proteomes" id="UP001589646"/>
    </source>
</evidence>
<dbReference type="InterPro" id="IPR021527">
    <property type="entry name" value="DUF2795"/>
</dbReference>
<name>A0ABV5Q5G1_9ACTN</name>
<reference evidence="2 3" key="1">
    <citation type="submission" date="2024-09" db="EMBL/GenBank/DDBJ databases">
        <authorList>
            <person name="Sun Q."/>
            <person name="Mori K."/>
        </authorList>
    </citation>
    <scope>NUCLEOTIDE SEQUENCE [LARGE SCALE GENOMIC DNA]</scope>
    <source>
        <strain evidence="2 3">JCM 3323</strain>
    </source>
</reference>
<organism evidence="2 3">
    <name type="scientific">Nonomuraea roseola</name>
    <dbReference type="NCBI Taxonomy" id="46179"/>
    <lineage>
        <taxon>Bacteria</taxon>
        <taxon>Bacillati</taxon>
        <taxon>Actinomycetota</taxon>
        <taxon>Actinomycetes</taxon>
        <taxon>Streptosporangiales</taxon>
        <taxon>Streptosporangiaceae</taxon>
        <taxon>Nonomuraea</taxon>
    </lineage>
</organism>
<evidence type="ECO:0000313" key="2">
    <source>
        <dbReference type="EMBL" id="MFB9530474.1"/>
    </source>
</evidence>
<dbReference type="Pfam" id="PF11387">
    <property type="entry name" value="DUF2795"/>
    <property type="match status" value="1"/>
</dbReference>
<proteinExistence type="predicted"/>
<evidence type="ECO:0000256" key="1">
    <source>
        <dbReference type="SAM" id="MobiDB-lite"/>
    </source>
</evidence>
<feature type="region of interest" description="Disordered" evidence="1">
    <location>
        <begin position="1"/>
        <end position="63"/>
    </location>
</feature>